<dbReference type="InterPro" id="IPR029039">
    <property type="entry name" value="Flavoprotein-like_sf"/>
</dbReference>
<dbReference type="PANTHER" id="PTHR43278">
    <property type="entry name" value="NAD(P)H-DEPENDENT FMN-CONTAINING OXIDOREDUCTASE YWQN-RELATED"/>
    <property type="match status" value="1"/>
</dbReference>
<dbReference type="GO" id="GO:0016491">
    <property type="term" value="F:oxidoreductase activity"/>
    <property type="evidence" value="ECO:0007669"/>
    <property type="project" value="InterPro"/>
</dbReference>
<evidence type="ECO:0000313" key="5">
    <source>
        <dbReference type="Proteomes" id="UP000288812"/>
    </source>
</evidence>
<evidence type="ECO:0000259" key="3">
    <source>
        <dbReference type="Pfam" id="PF03358"/>
    </source>
</evidence>
<name>A0A437S764_9FIRM</name>
<comment type="caution">
    <text evidence="4">The sequence shown here is derived from an EMBL/GenBank/DDBJ whole genome shotgun (WGS) entry which is preliminary data.</text>
</comment>
<dbReference type="OrthoDB" id="9805976at2"/>
<dbReference type="SUPFAM" id="SSF52218">
    <property type="entry name" value="Flavoproteins"/>
    <property type="match status" value="1"/>
</dbReference>
<dbReference type="Proteomes" id="UP000288812">
    <property type="component" value="Unassembled WGS sequence"/>
</dbReference>
<sequence>MKVVAIMGSSRKNLNTHNLLEMFLNKYNLKEEEINIFNLKDLDYKYCLSCYGCERTSKCILRDDLTDIYPLLEEADIIVFATPIYYNSVSALSKAFIDRMQVYWTRKFRLSLDPPKEKYGVALIDGGAFEQKDQFLGSELVFDHFFKSLSCKKHTIIEVSNTDDCPIDENNLMLKEMFDGMELDLNKSSFYRLSGGKIQNGIE</sequence>
<dbReference type="Pfam" id="PF03358">
    <property type="entry name" value="FMN_red"/>
    <property type="match status" value="1"/>
</dbReference>
<evidence type="ECO:0000313" key="4">
    <source>
        <dbReference type="EMBL" id="RVU54889.1"/>
    </source>
</evidence>
<keyword evidence="5" id="KW-1185">Reference proteome</keyword>
<dbReference type="InterPro" id="IPR005025">
    <property type="entry name" value="FMN_Rdtase-like_dom"/>
</dbReference>
<reference evidence="4 5" key="1">
    <citation type="submission" date="2018-11" db="EMBL/GenBank/DDBJ databases">
        <title>Genome sequencing and assembly of Anaerosphaera sp. nov., GS7-6-2.</title>
        <authorList>
            <person name="Rettenmaier R."/>
            <person name="Liebl W."/>
            <person name="Zverlov V."/>
        </authorList>
    </citation>
    <scope>NUCLEOTIDE SEQUENCE [LARGE SCALE GENOMIC DNA]</scope>
    <source>
        <strain evidence="4 5">GS7-6-2</strain>
    </source>
</reference>
<dbReference type="RefSeq" id="WP_127724272.1">
    <property type="nucleotide sequence ID" value="NZ_RLIH01000005.1"/>
</dbReference>
<keyword evidence="1" id="KW-0285">Flavoprotein</keyword>
<accession>A0A437S764</accession>
<dbReference type="PANTHER" id="PTHR43278:SF2">
    <property type="entry name" value="IRON-SULFUR FLAVOPROTEIN"/>
    <property type="match status" value="1"/>
</dbReference>
<organism evidence="4 5">
    <name type="scientific">Anaerosphaera multitolerans</name>
    <dbReference type="NCBI Taxonomy" id="2487351"/>
    <lineage>
        <taxon>Bacteria</taxon>
        <taxon>Bacillati</taxon>
        <taxon>Bacillota</taxon>
        <taxon>Tissierellia</taxon>
        <taxon>Tissierellales</taxon>
        <taxon>Peptoniphilaceae</taxon>
        <taxon>Anaerosphaera</taxon>
    </lineage>
</organism>
<evidence type="ECO:0000256" key="1">
    <source>
        <dbReference type="ARBA" id="ARBA00022630"/>
    </source>
</evidence>
<feature type="domain" description="NADPH-dependent FMN reductase-like" evidence="3">
    <location>
        <begin position="1"/>
        <end position="104"/>
    </location>
</feature>
<dbReference type="Gene3D" id="3.40.50.360">
    <property type="match status" value="1"/>
</dbReference>
<keyword evidence="2" id="KW-0288">FMN</keyword>
<dbReference type="AlphaFoldDB" id="A0A437S764"/>
<dbReference type="InterPro" id="IPR051796">
    <property type="entry name" value="ISF_SsuE-like"/>
</dbReference>
<evidence type="ECO:0000256" key="2">
    <source>
        <dbReference type="ARBA" id="ARBA00022643"/>
    </source>
</evidence>
<gene>
    <name evidence="4" type="ORF">EF514_04705</name>
</gene>
<protein>
    <submittedName>
        <fullName evidence="4">Flavodoxin family protein</fullName>
    </submittedName>
</protein>
<proteinExistence type="predicted"/>
<dbReference type="EMBL" id="RLIH01000005">
    <property type="protein sequence ID" value="RVU54889.1"/>
    <property type="molecule type" value="Genomic_DNA"/>
</dbReference>